<evidence type="ECO:0000313" key="3">
    <source>
        <dbReference type="Proteomes" id="UP000263014"/>
    </source>
</evidence>
<keyword evidence="1" id="KW-1133">Transmembrane helix</keyword>
<comment type="caution">
    <text evidence="2">The sequence shown here is derived from an EMBL/GenBank/DDBJ whole genome shotgun (WGS) entry which is preliminary data.</text>
</comment>
<dbReference type="AlphaFoldDB" id="A0A374NYF6"/>
<keyword evidence="1" id="KW-0812">Transmembrane</keyword>
<evidence type="ECO:0000313" key="2">
    <source>
        <dbReference type="EMBL" id="RGI96748.1"/>
    </source>
</evidence>
<organism evidence="2 3">
    <name type="scientific">Hungatella hathewayi</name>
    <dbReference type="NCBI Taxonomy" id="154046"/>
    <lineage>
        <taxon>Bacteria</taxon>
        <taxon>Bacillati</taxon>
        <taxon>Bacillota</taxon>
        <taxon>Clostridia</taxon>
        <taxon>Lachnospirales</taxon>
        <taxon>Lachnospiraceae</taxon>
        <taxon>Hungatella</taxon>
    </lineage>
</organism>
<dbReference type="EMBL" id="QSON01000022">
    <property type="protein sequence ID" value="RGI96748.1"/>
    <property type="molecule type" value="Genomic_DNA"/>
</dbReference>
<reference evidence="2 3" key="1">
    <citation type="submission" date="2018-08" db="EMBL/GenBank/DDBJ databases">
        <title>A genome reference for cultivated species of the human gut microbiota.</title>
        <authorList>
            <person name="Zou Y."/>
            <person name="Xue W."/>
            <person name="Luo G."/>
        </authorList>
    </citation>
    <scope>NUCLEOTIDE SEQUENCE [LARGE SCALE GENOMIC DNA]</scope>
    <source>
        <strain evidence="2 3">TM09-12</strain>
    </source>
</reference>
<gene>
    <name evidence="2" type="ORF">DXD79_28990</name>
</gene>
<keyword evidence="1" id="KW-0472">Membrane</keyword>
<accession>A0A374NYF6</accession>
<sequence>MQEFFYFPFNFCHYTTILFYNFMHMLQLLFLLFKNAEGILGKSVELYGWGDVEKKLEVKSCFVSHFCRGRCGLFLCGLMVRQNASTGSQTGDFVLKRKILP</sequence>
<proteinExistence type="predicted"/>
<evidence type="ECO:0000256" key="1">
    <source>
        <dbReference type="SAM" id="Phobius"/>
    </source>
</evidence>
<name>A0A374NYF6_9FIRM</name>
<protein>
    <submittedName>
        <fullName evidence="2">Uncharacterized protein</fullName>
    </submittedName>
</protein>
<dbReference type="Proteomes" id="UP000263014">
    <property type="component" value="Unassembled WGS sequence"/>
</dbReference>
<feature type="transmembrane region" description="Helical" evidence="1">
    <location>
        <begin position="14"/>
        <end position="33"/>
    </location>
</feature>